<dbReference type="GO" id="GO:0005634">
    <property type="term" value="C:nucleus"/>
    <property type="evidence" value="ECO:0007669"/>
    <property type="project" value="UniProtKB-SubCell"/>
</dbReference>
<organism evidence="10 11">
    <name type="scientific">Corynascus novoguineensis</name>
    <dbReference type="NCBI Taxonomy" id="1126955"/>
    <lineage>
        <taxon>Eukaryota</taxon>
        <taxon>Fungi</taxon>
        <taxon>Dikarya</taxon>
        <taxon>Ascomycota</taxon>
        <taxon>Pezizomycotina</taxon>
        <taxon>Sordariomycetes</taxon>
        <taxon>Sordariomycetidae</taxon>
        <taxon>Sordariales</taxon>
        <taxon>Chaetomiaceae</taxon>
        <taxon>Corynascus</taxon>
    </lineage>
</organism>
<feature type="region of interest" description="Disordered" evidence="8">
    <location>
        <begin position="1"/>
        <end position="150"/>
    </location>
</feature>
<proteinExistence type="predicted"/>
<feature type="compositionally biased region" description="Polar residues" evidence="8">
    <location>
        <begin position="332"/>
        <end position="351"/>
    </location>
</feature>
<protein>
    <submittedName>
        <fullName evidence="10">Transcription factor TDA9</fullName>
    </submittedName>
</protein>
<feature type="region of interest" description="Disordered" evidence="8">
    <location>
        <begin position="831"/>
        <end position="853"/>
    </location>
</feature>
<feature type="region of interest" description="Disordered" evidence="8">
    <location>
        <begin position="1029"/>
        <end position="1067"/>
    </location>
</feature>
<feature type="compositionally biased region" description="Polar residues" evidence="8">
    <location>
        <begin position="85"/>
        <end position="94"/>
    </location>
</feature>
<dbReference type="GO" id="GO:0000785">
    <property type="term" value="C:chromatin"/>
    <property type="evidence" value="ECO:0007669"/>
    <property type="project" value="TreeGrafter"/>
</dbReference>
<feature type="compositionally biased region" description="Low complexity" evidence="8">
    <location>
        <begin position="386"/>
        <end position="402"/>
    </location>
</feature>
<keyword evidence="5" id="KW-0862">Zinc</keyword>
<dbReference type="GO" id="GO:0000981">
    <property type="term" value="F:DNA-binding transcription factor activity, RNA polymerase II-specific"/>
    <property type="evidence" value="ECO:0007669"/>
    <property type="project" value="InterPro"/>
</dbReference>
<dbReference type="Proteomes" id="UP001303647">
    <property type="component" value="Unassembled WGS sequence"/>
</dbReference>
<dbReference type="Pfam" id="PF04082">
    <property type="entry name" value="Fungal_trans"/>
    <property type="match status" value="1"/>
</dbReference>
<feature type="compositionally biased region" description="Low complexity" evidence="8">
    <location>
        <begin position="494"/>
        <end position="506"/>
    </location>
</feature>
<gene>
    <name evidence="10" type="ORF">C7999DRAFT_12434</name>
</gene>
<dbReference type="GO" id="GO:0006351">
    <property type="term" value="P:DNA-templated transcription"/>
    <property type="evidence" value="ECO:0007669"/>
    <property type="project" value="InterPro"/>
</dbReference>
<evidence type="ECO:0000313" key="10">
    <source>
        <dbReference type="EMBL" id="KAK4249723.1"/>
    </source>
</evidence>
<feature type="compositionally biased region" description="Basic and acidic residues" evidence="8">
    <location>
        <begin position="37"/>
        <end position="49"/>
    </location>
</feature>
<evidence type="ECO:0000313" key="11">
    <source>
        <dbReference type="Proteomes" id="UP001303647"/>
    </source>
</evidence>
<accession>A0AAN7HSB1</accession>
<feature type="region of interest" description="Disordered" evidence="8">
    <location>
        <begin position="296"/>
        <end position="318"/>
    </location>
</feature>
<comment type="subcellular location">
    <subcellularLocation>
        <location evidence="1">Nucleus</location>
    </subcellularLocation>
</comment>
<evidence type="ECO:0000256" key="1">
    <source>
        <dbReference type="ARBA" id="ARBA00004123"/>
    </source>
</evidence>
<dbReference type="GO" id="GO:0000978">
    <property type="term" value="F:RNA polymerase II cis-regulatory region sequence-specific DNA binding"/>
    <property type="evidence" value="ECO:0007669"/>
    <property type="project" value="InterPro"/>
</dbReference>
<feature type="compositionally biased region" description="Polar residues" evidence="8">
    <location>
        <begin position="51"/>
        <end position="61"/>
    </location>
</feature>
<feature type="compositionally biased region" description="Polar residues" evidence="8">
    <location>
        <begin position="473"/>
        <end position="482"/>
    </location>
</feature>
<evidence type="ECO:0000256" key="7">
    <source>
        <dbReference type="PROSITE-ProRule" id="PRU00042"/>
    </source>
</evidence>
<dbReference type="Pfam" id="PF00096">
    <property type="entry name" value="zf-C2H2"/>
    <property type="match status" value="1"/>
</dbReference>
<dbReference type="SUPFAM" id="SSF57667">
    <property type="entry name" value="beta-beta-alpha zinc fingers"/>
    <property type="match status" value="1"/>
</dbReference>
<reference evidence="10" key="2">
    <citation type="submission" date="2023-05" db="EMBL/GenBank/DDBJ databases">
        <authorList>
            <consortium name="Lawrence Berkeley National Laboratory"/>
            <person name="Steindorff A."/>
            <person name="Hensen N."/>
            <person name="Bonometti L."/>
            <person name="Westerberg I."/>
            <person name="Brannstrom I.O."/>
            <person name="Guillou S."/>
            <person name="Cros-Aarteil S."/>
            <person name="Calhoun S."/>
            <person name="Haridas S."/>
            <person name="Kuo A."/>
            <person name="Mondo S."/>
            <person name="Pangilinan J."/>
            <person name="Riley R."/>
            <person name="Labutti K."/>
            <person name="Andreopoulos B."/>
            <person name="Lipzen A."/>
            <person name="Chen C."/>
            <person name="Yanf M."/>
            <person name="Daum C."/>
            <person name="Ng V."/>
            <person name="Clum A."/>
            <person name="Ohm R."/>
            <person name="Martin F."/>
            <person name="Silar P."/>
            <person name="Natvig D."/>
            <person name="Lalanne C."/>
            <person name="Gautier V."/>
            <person name="Ament-Velasquez S.L."/>
            <person name="Kruys A."/>
            <person name="Hutchinson M.I."/>
            <person name="Powell A.J."/>
            <person name="Barry K."/>
            <person name="Miller A.N."/>
            <person name="Grigoriev I.V."/>
            <person name="Debuchy R."/>
            <person name="Gladieux P."/>
            <person name="Thoren M.H."/>
            <person name="Johannesson H."/>
        </authorList>
    </citation>
    <scope>NUCLEOTIDE SEQUENCE</scope>
    <source>
        <strain evidence="10">CBS 359.72</strain>
    </source>
</reference>
<comment type="caution">
    <text evidence="10">The sequence shown here is derived from an EMBL/GenBank/DDBJ whole genome shotgun (WGS) entry which is preliminary data.</text>
</comment>
<keyword evidence="3" id="KW-0677">Repeat</keyword>
<feature type="compositionally biased region" description="Low complexity" evidence="8">
    <location>
        <begin position="263"/>
        <end position="278"/>
    </location>
</feature>
<dbReference type="PROSITE" id="PS50157">
    <property type="entry name" value="ZINC_FINGER_C2H2_2"/>
    <property type="match status" value="1"/>
</dbReference>
<evidence type="ECO:0000256" key="4">
    <source>
        <dbReference type="ARBA" id="ARBA00022771"/>
    </source>
</evidence>
<dbReference type="PANTHER" id="PTHR40626:SF30">
    <property type="entry name" value="FINGER DOMAIN PROTEIN, PUTATIVE (AFU_ORTHOLOGUE AFUA_4G13600)-RELATED"/>
    <property type="match status" value="1"/>
</dbReference>
<dbReference type="Gene3D" id="3.30.160.60">
    <property type="entry name" value="Classic Zinc Finger"/>
    <property type="match status" value="1"/>
</dbReference>
<reference evidence="10" key="1">
    <citation type="journal article" date="2023" name="Mol. Phylogenet. Evol.">
        <title>Genome-scale phylogeny and comparative genomics of the fungal order Sordariales.</title>
        <authorList>
            <person name="Hensen N."/>
            <person name="Bonometti L."/>
            <person name="Westerberg I."/>
            <person name="Brannstrom I.O."/>
            <person name="Guillou S."/>
            <person name="Cros-Aarteil S."/>
            <person name="Calhoun S."/>
            <person name="Haridas S."/>
            <person name="Kuo A."/>
            <person name="Mondo S."/>
            <person name="Pangilinan J."/>
            <person name="Riley R."/>
            <person name="LaButti K."/>
            <person name="Andreopoulos B."/>
            <person name="Lipzen A."/>
            <person name="Chen C."/>
            <person name="Yan M."/>
            <person name="Daum C."/>
            <person name="Ng V."/>
            <person name="Clum A."/>
            <person name="Steindorff A."/>
            <person name="Ohm R.A."/>
            <person name="Martin F."/>
            <person name="Silar P."/>
            <person name="Natvig D.O."/>
            <person name="Lalanne C."/>
            <person name="Gautier V."/>
            <person name="Ament-Velasquez S.L."/>
            <person name="Kruys A."/>
            <person name="Hutchinson M.I."/>
            <person name="Powell A.J."/>
            <person name="Barry K."/>
            <person name="Miller A.N."/>
            <person name="Grigoriev I.V."/>
            <person name="Debuchy R."/>
            <person name="Gladieux P."/>
            <person name="Hiltunen Thoren M."/>
            <person name="Johannesson H."/>
        </authorList>
    </citation>
    <scope>NUCLEOTIDE SEQUENCE</scope>
    <source>
        <strain evidence="10">CBS 359.72</strain>
    </source>
</reference>
<evidence type="ECO:0000256" key="5">
    <source>
        <dbReference type="ARBA" id="ARBA00022833"/>
    </source>
</evidence>
<keyword evidence="11" id="KW-1185">Reference proteome</keyword>
<keyword evidence="4 7" id="KW-0863">Zinc-finger</keyword>
<dbReference type="InterPro" id="IPR036236">
    <property type="entry name" value="Znf_C2H2_sf"/>
</dbReference>
<dbReference type="InterPro" id="IPR051059">
    <property type="entry name" value="VerF-like"/>
</dbReference>
<feature type="region of interest" description="Disordered" evidence="8">
    <location>
        <begin position="381"/>
        <end position="511"/>
    </location>
</feature>
<dbReference type="SMART" id="SM00355">
    <property type="entry name" value="ZnF_C2H2"/>
    <property type="match status" value="2"/>
</dbReference>
<dbReference type="InterPro" id="IPR013087">
    <property type="entry name" value="Znf_C2H2_type"/>
</dbReference>
<dbReference type="EMBL" id="MU857620">
    <property type="protein sequence ID" value="KAK4249723.1"/>
    <property type="molecule type" value="Genomic_DNA"/>
</dbReference>
<feature type="compositionally biased region" description="Low complexity" evidence="8">
    <location>
        <begin position="95"/>
        <end position="117"/>
    </location>
</feature>
<feature type="region of interest" description="Disordered" evidence="8">
    <location>
        <begin position="332"/>
        <end position="361"/>
    </location>
</feature>
<dbReference type="PANTHER" id="PTHR40626">
    <property type="entry name" value="MIP31509P"/>
    <property type="match status" value="1"/>
</dbReference>
<feature type="domain" description="C2H2-type" evidence="9">
    <location>
        <begin position="209"/>
        <end position="240"/>
    </location>
</feature>
<feature type="region of interest" description="Disordered" evidence="8">
    <location>
        <begin position="1189"/>
        <end position="1209"/>
    </location>
</feature>
<evidence type="ECO:0000259" key="9">
    <source>
        <dbReference type="PROSITE" id="PS50157"/>
    </source>
</evidence>
<feature type="compositionally biased region" description="Polar residues" evidence="8">
    <location>
        <begin position="422"/>
        <end position="443"/>
    </location>
</feature>
<evidence type="ECO:0000256" key="8">
    <source>
        <dbReference type="SAM" id="MobiDB-lite"/>
    </source>
</evidence>
<evidence type="ECO:0000256" key="3">
    <source>
        <dbReference type="ARBA" id="ARBA00022737"/>
    </source>
</evidence>
<evidence type="ECO:0000256" key="6">
    <source>
        <dbReference type="ARBA" id="ARBA00023242"/>
    </source>
</evidence>
<evidence type="ECO:0000256" key="2">
    <source>
        <dbReference type="ARBA" id="ARBA00022723"/>
    </source>
</evidence>
<feature type="region of interest" description="Disordered" evidence="8">
    <location>
        <begin position="232"/>
        <end position="278"/>
    </location>
</feature>
<dbReference type="CDD" id="cd12148">
    <property type="entry name" value="fungal_TF_MHR"/>
    <property type="match status" value="1"/>
</dbReference>
<feature type="region of interest" description="Disordered" evidence="8">
    <location>
        <begin position="1249"/>
        <end position="1275"/>
    </location>
</feature>
<sequence length="1379" mass="147349">MASLSFIMDVTDDHHAGTRAPLNKRPRGTDDPTSAGKLHEAGHHQEADPRQANSPGPATTDQDIKEAVLAGPTKRRATSSRDPKSTASISQTNIGASVSSSTSASPSAPASTGPGSPRRQSTTSNDSMDRSRSGPAPSSSSLGGGPRRPMALHPVVAQYTPKITPKTGRVSKAKKGLPVHVCDICRPPKTFTRAEHLRRHQLGHGEPQFQCPGCEKAFHRADLLARHQQKQYVEHDDDELPRDGSVHHSPHPSPAALSLQAQRSPRMPAVRPAAAPSAIEVASTPKAAAVNQSNFSQHNEASQQGGNPPYTSASRASSQDFHSTYTYSPAISIVNPSQPSSQGGTYSSSLGGYQPRTGLPPPVYVVTQQLQSPDLLQTDVPELHNASPLPSSASDSAYSTTPVSDVPRNPVSLAPGHRSPYPSATTRGFQSSRSGMEASQSLAGSLFIGSHSTHHPQEQNPYGGTLGVPSPVGYSSLSASPNTTARAHHHQHTRSLSSLRSRTPPLNTSSPQTVETLLESAPRLSNQLDPMAGFDRRKGVMMETHQDLSLGGLDVLGGLAVGYAAASPGADNASHGSDIVAQLDLALGGGCALPVSASMTIPLPGPVRAAIPRYLESYWARVDPDFPLVHRQSFEAAPEDVLKCAMAAVATQYLDNKEDRTRGNQLHEFAWQEVKRIPQWSLQTMQAILLCEYFARFRGRKAVTRPSKPFESLCFRVSCLRSFSVPPSSALAEDNGLWLVDTTAWSPASSPVSSNSSLCDAVTPTSNIMSPIALRHLSPLQTHSWGSFPSSQVRSSAATSPFGNVSFASSYPSLGLGLPASMGFNLNPNLSASPSTSTSSPSRSRSRTQPSWSSLFAPDCHNPVSATAPFPLTAPSSQAPGQTYSLCVSNQQAMYQNPGLLDHAMLAAEQQHLSIQDRWRNWIDTESRRRLLATCVVTDGQAAIYQQQRRAQDGDADATMQLVPLLGRSSKLWAAASAEEWVSILAADPEALQPEYVPPLEHLTPEDVARRTTVDRMIILSALAQRLPRRQRPLSTSSLSANNSPAPEMDPHIGSQFSADHQSPPFLRQNQQPYYQAEPELSFDAEERINALFPACPIANTYLALHHTPLRDLLAVGGDSWAFSQKVLPATSFQEHQRRLKIWVTSCANTGGSSVSAGTGGALAGLSVVSATIYAARAIVGFLNREQRDHDRPRPLLGSSSSSSTTDVDSAPWANDMSDYWALYVCALICWAFVHPARAAGAGPDFGQGGGVGSSSSSSSNSEQQQQSSRSAAAASGIGGDVEIATLLPEVVSVTPTRPGNGAYQPSDNEALAWLRTVAFPDVKPENVVRARGRREALGVVGLVRKRLESDCVGGRSRLYVDAVGVLRKLEDGLGWKWF</sequence>
<feature type="compositionally biased region" description="Low complexity" evidence="8">
    <location>
        <begin position="1254"/>
        <end position="1275"/>
    </location>
</feature>
<name>A0AAN7HSB1_9PEZI</name>
<keyword evidence="6" id="KW-0539">Nucleus</keyword>
<dbReference type="GO" id="GO:0008270">
    <property type="term" value="F:zinc ion binding"/>
    <property type="evidence" value="ECO:0007669"/>
    <property type="project" value="UniProtKB-KW"/>
</dbReference>
<keyword evidence="2" id="KW-0479">Metal-binding</keyword>
<dbReference type="InterPro" id="IPR007219">
    <property type="entry name" value="XnlR_reg_dom"/>
</dbReference>